<feature type="non-terminal residue" evidence="1">
    <location>
        <position position="105"/>
    </location>
</feature>
<proteinExistence type="evidence at transcript level"/>
<feature type="non-terminal residue" evidence="1">
    <location>
        <position position="1"/>
    </location>
</feature>
<protein>
    <submittedName>
        <fullName evidence="1">Uncharacterized protein</fullName>
    </submittedName>
</protein>
<sequence length="105" mass="12113">DKSISKKKPCSYVHCLPTNKKPGYELKYTPFECMENKVEDCPKEYIRRDECCTYCDTNRTTIMPPTKPPKECFRIPISRSTSISMFIVKHPAHGLCRNEDPVPGL</sequence>
<organism evidence="1">
    <name type="scientific">Scytodes thoracica</name>
    <name type="common">Spitting spider</name>
    <name type="synonym">Aranea thoracica</name>
    <dbReference type="NCBI Taxonomy" id="1112478"/>
    <lineage>
        <taxon>Eukaryota</taxon>
        <taxon>Metazoa</taxon>
        <taxon>Ecdysozoa</taxon>
        <taxon>Arthropoda</taxon>
        <taxon>Chelicerata</taxon>
        <taxon>Arachnida</taxon>
        <taxon>Araneae</taxon>
        <taxon>Araneomorphae</taxon>
        <taxon>Haplogynae</taxon>
        <taxon>Scytodoidea</taxon>
        <taxon>Scytodidae</taxon>
        <taxon>Scytodes</taxon>
    </lineage>
</organism>
<name>A0A0A0VCJ6_SCYTH</name>
<accession>A0A0A0VCJ6</accession>
<dbReference type="EMBL" id="KF860702">
    <property type="protein sequence ID" value="AIW62613.1"/>
    <property type="molecule type" value="mRNA"/>
</dbReference>
<reference evidence="1" key="1">
    <citation type="submission" date="2013-11" db="EMBL/GenBank/DDBJ databases">
        <authorList>
            <person name="Thropp P.A."/>
            <person name="Correa S.M."/>
            <person name="Garb J.E."/>
            <person name="Binford G.J."/>
        </authorList>
    </citation>
    <scope>NUCLEOTIDE SEQUENCE</scope>
    <source>
        <tissue evidence="1">Venom gland</tissue>
    </source>
</reference>
<evidence type="ECO:0000313" key="1">
    <source>
        <dbReference type="EMBL" id="AIW62613.1"/>
    </source>
</evidence>
<reference evidence="1" key="2">
    <citation type="journal article" date="2014" name="J. Proteome Res.">
        <title>Spit and venom from scytodes spiders: a diverse and distinct cocktail.</title>
        <authorList>
            <person name="Zobel-Thropp P.A."/>
            <person name="Correa S.M."/>
            <person name="Garb J.E."/>
            <person name="Binford G.J."/>
        </authorList>
    </citation>
    <scope>NUCLEOTIDE SEQUENCE</scope>
    <source>
        <tissue evidence="1">Venom gland</tissue>
    </source>
</reference>
<dbReference type="AlphaFoldDB" id="A0A0A0VCJ6"/>